<evidence type="ECO:0000313" key="6">
    <source>
        <dbReference type="EMBL" id="QIB64270.1"/>
    </source>
</evidence>
<evidence type="ECO:0000256" key="3">
    <source>
        <dbReference type="PROSITE-ProRule" id="PRU01091"/>
    </source>
</evidence>
<evidence type="ECO:0000313" key="7">
    <source>
        <dbReference type="Proteomes" id="UP000477680"/>
    </source>
</evidence>
<feature type="domain" description="OmpR/PhoB-type" evidence="5">
    <location>
        <begin position="130"/>
        <end position="229"/>
    </location>
</feature>
<dbReference type="Pfam" id="PF00486">
    <property type="entry name" value="Trans_reg_C"/>
    <property type="match status" value="1"/>
</dbReference>
<dbReference type="CDD" id="cd00383">
    <property type="entry name" value="trans_reg_C"/>
    <property type="match status" value="1"/>
</dbReference>
<dbReference type="Gene3D" id="6.10.250.690">
    <property type="match status" value="1"/>
</dbReference>
<evidence type="ECO:0000259" key="5">
    <source>
        <dbReference type="PROSITE" id="PS51755"/>
    </source>
</evidence>
<dbReference type="SUPFAM" id="SSF52172">
    <property type="entry name" value="CheY-like"/>
    <property type="match status" value="1"/>
</dbReference>
<evidence type="ECO:0000256" key="2">
    <source>
        <dbReference type="PROSITE-ProRule" id="PRU00169"/>
    </source>
</evidence>
<dbReference type="GO" id="GO:0006355">
    <property type="term" value="P:regulation of DNA-templated transcription"/>
    <property type="evidence" value="ECO:0007669"/>
    <property type="project" value="InterPro"/>
</dbReference>
<dbReference type="RefSeq" id="WP_163493520.1">
    <property type="nucleotide sequence ID" value="NZ_CP048711.1"/>
</dbReference>
<dbReference type="InterPro" id="IPR011006">
    <property type="entry name" value="CheY-like_superfamily"/>
</dbReference>
<dbReference type="InterPro" id="IPR001867">
    <property type="entry name" value="OmpR/PhoB-type_DNA-bd"/>
</dbReference>
<dbReference type="PANTHER" id="PTHR48111">
    <property type="entry name" value="REGULATOR OF RPOS"/>
    <property type="match status" value="1"/>
</dbReference>
<dbReference type="GO" id="GO:0032993">
    <property type="term" value="C:protein-DNA complex"/>
    <property type="evidence" value="ECO:0007669"/>
    <property type="project" value="TreeGrafter"/>
</dbReference>
<keyword evidence="7" id="KW-1185">Reference proteome</keyword>
<feature type="DNA-binding region" description="OmpR/PhoB-type" evidence="3">
    <location>
        <begin position="130"/>
        <end position="229"/>
    </location>
</feature>
<organism evidence="6 7">
    <name type="scientific">Kineobactrum salinum</name>
    <dbReference type="NCBI Taxonomy" id="2708301"/>
    <lineage>
        <taxon>Bacteria</taxon>
        <taxon>Pseudomonadati</taxon>
        <taxon>Pseudomonadota</taxon>
        <taxon>Gammaproteobacteria</taxon>
        <taxon>Cellvibrionales</taxon>
        <taxon>Halieaceae</taxon>
        <taxon>Kineobactrum</taxon>
    </lineage>
</organism>
<keyword evidence="1 3" id="KW-0238">DNA-binding</keyword>
<sequence length="232" mass="26018">MTAVSEQILLVEDEAQIRQFLRVSLEAQGYGVQETRLATDALRICAETDLRLVILDLGLPDLDGQQFLIRLREWSEVPVIVLSVRASEADKVRALDAGANDYVTKPFGISELMARIRAVLRASEGRIAAPTVFESGGLSLDLVQREVRVDGVLLHLTPKEYELLRLLVMNRGQIMTHQQILREIWGPAQQHETHYLRVLVGQLRGKLGDEPTRPRFVVTVQGVGYRLAVSMD</sequence>
<dbReference type="InterPro" id="IPR001789">
    <property type="entry name" value="Sig_transdc_resp-reg_receiver"/>
</dbReference>
<keyword evidence="2" id="KW-0597">Phosphoprotein</keyword>
<dbReference type="PROSITE" id="PS50110">
    <property type="entry name" value="RESPONSE_REGULATORY"/>
    <property type="match status" value="1"/>
</dbReference>
<dbReference type="SMART" id="SM00448">
    <property type="entry name" value="REC"/>
    <property type="match status" value="1"/>
</dbReference>
<gene>
    <name evidence="6" type="ORF">G3T16_01480</name>
</gene>
<feature type="modified residue" description="4-aspartylphosphate" evidence="2">
    <location>
        <position position="56"/>
    </location>
</feature>
<protein>
    <submittedName>
        <fullName evidence="6">Response regulator transcription factor</fullName>
    </submittedName>
</protein>
<dbReference type="CDD" id="cd17620">
    <property type="entry name" value="REC_OmpR_KdpE-like"/>
    <property type="match status" value="1"/>
</dbReference>
<dbReference type="EMBL" id="CP048711">
    <property type="protein sequence ID" value="QIB64270.1"/>
    <property type="molecule type" value="Genomic_DNA"/>
</dbReference>
<evidence type="ECO:0000259" key="4">
    <source>
        <dbReference type="PROSITE" id="PS50110"/>
    </source>
</evidence>
<evidence type="ECO:0000256" key="1">
    <source>
        <dbReference type="ARBA" id="ARBA00023125"/>
    </source>
</evidence>
<dbReference type="InterPro" id="IPR036388">
    <property type="entry name" value="WH-like_DNA-bd_sf"/>
</dbReference>
<dbReference type="Gene3D" id="3.40.50.2300">
    <property type="match status" value="1"/>
</dbReference>
<proteinExistence type="predicted"/>
<dbReference type="Proteomes" id="UP000477680">
    <property type="component" value="Chromosome"/>
</dbReference>
<dbReference type="Pfam" id="PF00072">
    <property type="entry name" value="Response_reg"/>
    <property type="match status" value="1"/>
</dbReference>
<feature type="domain" description="Response regulatory" evidence="4">
    <location>
        <begin position="7"/>
        <end position="120"/>
    </location>
</feature>
<dbReference type="InterPro" id="IPR039420">
    <property type="entry name" value="WalR-like"/>
</dbReference>
<reference evidence="6 7" key="1">
    <citation type="submission" date="2020-02" db="EMBL/GenBank/DDBJ databases">
        <title>Genome sequencing for Kineobactrum sp. M2.</title>
        <authorList>
            <person name="Park S.-J."/>
        </authorList>
    </citation>
    <scope>NUCLEOTIDE SEQUENCE [LARGE SCALE GENOMIC DNA]</scope>
    <source>
        <strain evidence="6 7">M2</strain>
    </source>
</reference>
<accession>A0A6C0TWS5</accession>
<dbReference type="PANTHER" id="PTHR48111:SF50">
    <property type="entry name" value="KDP OPERON TRANSCRIPTIONAL REGULATORY PROTEIN KDPE"/>
    <property type="match status" value="1"/>
</dbReference>
<dbReference type="PROSITE" id="PS51755">
    <property type="entry name" value="OMPR_PHOB"/>
    <property type="match status" value="1"/>
</dbReference>
<dbReference type="GO" id="GO:0005829">
    <property type="term" value="C:cytosol"/>
    <property type="evidence" value="ECO:0007669"/>
    <property type="project" value="TreeGrafter"/>
</dbReference>
<dbReference type="KEGG" id="kim:G3T16_01480"/>
<dbReference type="GO" id="GO:0000156">
    <property type="term" value="F:phosphorelay response regulator activity"/>
    <property type="evidence" value="ECO:0007669"/>
    <property type="project" value="TreeGrafter"/>
</dbReference>
<dbReference type="SMART" id="SM00862">
    <property type="entry name" value="Trans_reg_C"/>
    <property type="match status" value="1"/>
</dbReference>
<dbReference type="AlphaFoldDB" id="A0A6C0TWS5"/>
<name>A0A6C0TWS5_9GAMM</name>
<dbReference type="Gene3D" id="1.10.10.10">
    <property type="entry name" value="Winged helix-like DNA-binding domain superfamily/Winged helix DNA-binding domain"/>
    <property type="match status" value="1"/>
</dbReference>
<dbReference type="GO" id="GO:0000976">
    <property type="term" value="F:transcription cis-regulatory region binding"/>
    <property type="evidence" value="ECO:0007669"/>
    <property type="project" value="TreeGrafter"/>
</dbReference>